<evidence type="ECO:0000313" key="2">
    <source>
        <dbReference type="EMBL" id="GAK59668.1"/>
    </source>
</evidence>
<evidence type="ECO:0000313" key="3">
    <source>
        <dbReference type="Proteomes" id="UP000030661"/>
    </source>
</evidence>
<dbReference type="EMBL" id="DF820470">
    <property type="protein sequence ID" value="GAK59668.1"/>
    <property type="molecule type" value="Genomic_DNA"/>
</dbReference>
<evidence type="ECO:0000259" key="1">
    <source>
        <dbReference type="Pfam" id="PF09376"/>
    </source>
</evidence>
<dbReference type="Pfam" id="PF09376">
    <property type="entry name" value="NurA"/>
    <property type="match status" value="1"/>
</dbReference>
<dbReference type="InterPro" id="IPR018977">
    <property type="entry name" value="NurA_domain"/>
</dbReference>
<dbReference type="eggNOG" id="ENOG502Z8JN">
    <property type="taxonomic scope" value="Bacteria"/>
</dbReference>
<dbReference type="HOGENOM" id="CLU_049028_0_0_0"/>
<name>A0A081C513_VECG1</name>
<feature type="domain" description="NurA" evidence="1">
    <location>
        <begin position="61"/>
        <end position="431"/>
    </location>
</feature>
<accession>A0A081C513</accession>
<organism evidence="2">
    <name type="scientific">Vecturithrix granuli</name>
    <dbReference type="NCBI Taxonomy" id="1499967"/>
    <lineage>
        <taxon>Bacteria</taxon>
        <taxon>Candidatus Moduliflexota</taxon>
        <taxon>Candidatus Vecturitrichia</taxon>
        <taxon>Candidatus Vecturitrichales</taxon>
        <taxon>Candidatus Vecturitrichaceae</taxon>
        <taxon>Candidatus Vecturithrix</taxon>
    </lineage>
</organism>
<reference evidence="2" key="1">
    <citation type="journal article" date="2015" name="PeerJ">
        <title>First genomic representation of candidate bacterial phylum KSB3 points to enhanced environmental sensing as a trigger of wastewater bulking.</title>
        <authorList>
            <person name="Sekiguchi Y."/>
            <person name="Ohashi A."/>
            <person name="Parks D.H."/>
            <person name="Yamauchi T."/>
            <person name="Tyson G.W."/>
            <person name="Hugenholtz P."/>
        </authorList>
    </citation>
    <scope>NUCLEOTIDE SEQUENCE [LARGE SCALE GENOMIC DNA]</scope>
</reference>
<dbReference type="STRING" id="1499967.U27_06653"/>
<protein>
    <recommendedName>
        <fullName evidence="1">NurA domain-containing protein</fullName>
    </recommendedName>
</protein>
<keyword evidence="3" id="KW-1185">Reference proteome</keyword>
<sequence>MPFENEFASYEPLRRILDNEKVQQLQDRLKVRAIEHDDETISEEITEKSQVEPSEYQPDMVLAIDGSYQAVKVENGFPGAEIGYVTVASVLILLEKIRELEREEFIDPKQFRETEKAATIDAVFPGCNVIVDDEDSAKSSMRRILFDELKNHIVFSEGETLLDTYEALLKIKLEQKSTPSRCPHDNCDAEFTYDYGEYQCPACGGKLYSSDAMRLHELMNPVGSNGEMYGQIMQTLEKLWLIHILRAFEKKGWLMTLRRVAFMMDGPLAVFSTSSWLTKAIIIELHRLNELAKKFTKQDLILLGIEKTGTFVNHFEDLDTTKEGVADKFPKQAALLLHDEYIKKNIIFSESLKPYGKDTYFGRKFFYKTSLGYKIVPSVAFFNEYQQNLTTARPNQFTRLADVMSLLDQVVSSRYKNAVTPLVSAHAEASIPLNLGRRIFEDIAREIREQS</sequence>
<dbReference type="Proteomes" id="UP000030661">
    <property type="component" value="Unassembled WGS sequence"/>
</dbReference>
<dbReference type="AlphaFoldDB" id="A0A081C513"/>
<proteinExistence type="predicted"/>
<gene>
    <name evidence="2" type="ORF">U27_06653</name>
</gene>